<dbReference type="Proteomes" id="UP001150907">
    <property type="component" value="Unassembled WGS sequence"/>
</dbReference>
<organism evidence="1 2">
    <name type="scientific">Coemansia thaxteri</name>
    <dbReference type="NCBI Taxonomy" id="2663907"/>
    <lineage>
        <taxon>Eukaryota</taxon>
        <taxon>Fungi</taxon>
        <taxon>Fungi incertae sedis</taxon>
        <taxon>Zoopagomycota</taxon>
        <taxon>Kickxellomycotina</taxon>
        <taxon>Kickxellomycetes</taxon>
        <taxon>Kickxellales</taxon>
        <taxon>Kickxellaceae</taxon>
        <taxon>Coemansia</taxon>
    </lineage>
</organism>
<sequence length="337" mass="38774">IFGIEPAYPPQGESLADKFLAPASAAQRANQVADIGLFMLYSMFQHGSWPLTYFYSVLFSALGRAKRIDELRHIFESVMPASLRSMPARLRINPLLIPTPDLWTMAIKEAISCGHQALAKVWFTEYRMSALPLFREAGSPYSRFACKDQTTYGRLYRLSAPYYTVPRLARLPPKDGSLPSPWYDLEQVEMQLELDRLRAMDKLPLYFFGATKMLQIYTTVDEHRDMSAAEDIAAEIMALDSDSKLPSGSRPKGPDDLAFCWRLMVSSYNDQLTKQQQMPEIDEVAVKQTKERLAHWFKLWESAISLIRPDTSNRKYLRARLDPEKVKFIRSRLEFEH</sequence>
<reference evidence="1" key="1">
    <citation type="submission" date="2022-07" db="EMBL/GenBank/DDBJ databases">
        <title>Phylogenomic reconstructions and comparative analyses of Kickxellomycotina fungi.</title>
        <authorList>
            <person name="Reynolds N.K."/>
            <person name="Stajich J.E."/>
            <person name="Barry K."/>
            <person name="Grigoriev I.V."/>
            <person name="Crous P."/>
            <person name="Smith M.E."/>
        </authorList>
    </citation>
    <scope>NUCLEOTIDE SEQUENCE</scope>
    <source>
        <strain evidence="1">IMI 214461</strain>
    </source>
</reference>
<feature type="non-terminal residue" evidence="1">
    <location>
        <position position="1"/>
    </location>
</feature>
<dbReference type="AlphaFoldDB" id="A0A9W8BEY0"/>
<proteinExistence type="predicted"/>
<dbReference type="OrthoDB" id="5541807at2759"/>
<accession>A0A9W8BEY0</accession>
<gene>
    <name evidence="1" type="ORF">H4R26_005077</name>
</gene>
<evidence type="ECO:0000313" key="1">
    <source>
        <dbReference type="EMBL" id="KAJ1999408.1"/>
    </source>
</evidence>
<comment type="caution">
    <text evidence="1">The sequence shown here is derived from an EMBL/GenBank/DDBJ whole genome shotgun (WGS) entry which is preliminary data.</text>
</comment>
<protein>
    <submittedName>
        <fullName evidence="1">Uncharacterized protein</fullName>
    </submittedName>
</protein>
<dbReference type="EMBL" id="JANBQF010000713">
    <property type="protein sequence ID" value="KAJ1999408.1"/>
    <property type="molecule type" value="Genomic_DNA"/>
</dbReference>
<keyword evidence="2" id="KW-1185">Reference proteome</keyword>
<name>A0A9W8BEY0_9FUNG</name>
<evidence type="ECO:0000313" key="2">
    <source>
        <dbReference type="Proteomes" id="UP001150907"/>
    </source>
</evidence>